<dbReference type="InterPro" id="IPR037294">
    <property type="entry name" value="ABC_BtuC-like"/>
</dbReference>
<name>A0A0F6W2K4_9BACT</name>
<comment type="similarity">
    <text evidence="2">Belongs to the binding-protein-dependent transport system permease family. FecCD subfamily.</text>
</comment>
<dbReference type="Pfam" id="PF01032">
    <property type="entry name" value="FecCD"/>
    <property type="match status" value="1"/>
</dbReference>
<keyword evidence="6 8" id="KW-1133">Transmembrane helix</keyword>
<gene>
    <name evidence="9" type="ORF">DB32_002972</name>
</gene>
<dbReference type="Proteomes" id="UP000034883">
    <property type="component" value="Chromosome"/>
</dbReference>
<evidence type="ECO:0000313" key="10">
    <source>
        <dbReference type="Proteomes" id="UP000034883"/>
    </source>
</evidence>
<reference evidence="9 10" key="1">
    <citation type="submission" date="2015-03" db="EMBL/GenBank/DDBJ databases">
        <title>Genome assembly of Sandaracinus amylolyticus DSM 53668.</title>
        <authorList>
            <person name="Sharma G."/>
            <person name="Subramanian S."/>
        </authorList>
    </citation>
    <scope>NUCLEOTIDE SEQUENCE [LARGE SCALE GENOMIC DNA]</scope>
    <source>
        <strain evidence="9 10">DSM 53668</strain>
    </source>
</reference>
<keyword evidence="10" id="KW-1185">Reference proteome</keyword>
<organism evidence="9 10">
    <name type="scientific">Sandaracinus amylolyticus</name>
    <dbReference type="NCBI Taxonomy" id="927083"/>
    <lineage>
        <taxon>Bacteria</taxon>
        <taxon>Pseudomonadati</taxon>
        <taxon>Myxococcota</taxon>
        <taxon>Polyangia</taxon>
        <taxon>Polyangiales</taxon>
        <taxon>Sandaracinaceae</taxon>
        <taxon>Sandaracinus</taxon>
    </lineage>
</organism>
<dbReference type="CDD" id="cd06550">
    <property type="entry name" value="TM_ABC_iron-siderophores_like"/>
    <property type="match status" value="1"/>
</dbReference>
<feature type="transmembrane region" description="Helical" evidence="8">
    <location>
        <begin position="58"/>
        <end position="76"/>
    </location>
</feature>
<dbReference type="GO" id="GO:0022857">
    <property type="term" value="F:transmembrane transporter activity"/>
    <property type="evidence" value="ECO:0007669"/>
    <property type="project" value="InterPro"/>
</dbReference>
<dbReference type="SUPFAM" id="SSF81345">
    <property type="entry name" value="ABC transporter involved in vitamin B12 uptake, BtuC"/>
    <property type="match status" value="1"/>
</dbReference>
<dbReference type="GO" id="GO:0005886">
    <property type="term" value="C:plasma membrane"/>
    <property type="evidence" value="ECO:0007669"/>
    <property type="project" value="UniProtKB-SubCell"/>
</dbReference>
<dbReference type="STRING" id="927083.DB32_002972"/>
<dbReference type="GO" id="GO:0033214">
    <property type="term" value="P:siderophore-iron import into cell"/>
    <property type="evidence" value="ECO:0007669"/>
    <property type="project" value="TreeGrafter"/>
</dbReference>
<dbReference type="PANTHER" id="PTHR30472">
    <property type="entry name" value="FERRIC ENTEROBACTIN TRANSPORT SYSTEM PERMEASE PROTEIN"/>
    <property type="match status" value="1"/>
</dbReference>
<feature type="transmembrane region" description="Helical" evidence="8">
    <location>
        <begin position="189"/>
        <end position="209"/>
    </location>
</feature>
<keyword evidence="4" id="KW-1003">Cell membrane</keyword>
<protein>
    <submittedName>
        <fullName evidence="9">Vitamin B12 ABC transporter, permease component BtuC</fullName>
    </submittedName>
</protein>
<evidence type="ECO:0000256" key="3">
    <source>
        <dbReference type="ARBA" id="ARBA00022448"/>
    </source>
</evidence>
<feature type="transmembrane region" description="Helical" evidence="8">
    <location>
        <begin position="88"/>
        <end position="107"/>
    </location>
</feature>
<keyword evidence="7 8" id="KW-0472">Membrane</keyword>
<evidence type="ECO:0000256" key="8">
    <source>
        <dbReference type="SAM" id="Phobius"/>
    </source>
</evidence>
<dbReference type="AlphaFoldDB" id="A0A0F6W2K4"/>
<feature type="transmembrane region" description="Helical" evidence="8">
    <location>
        <begin position="113"/>
        <end position="133"/>
    </location>
</feature>
<dbReference type="FunFam" id="1.10.3470.10:FF:000001">
    <property type="entry name" value="Vitamin B12 ABC transporter permease BtuC"/>
    <property type="match status" value="1"/>
</dbReference>
<feature type="transmembrane region" description="Helical" evidence="8">
    <location>
        <begin position="278"/>
        <end position="297"/>
    </location>
</feature>
<evidence type="ECO:0000256" key="6">
    <source>
        <dbReference type="ARBA" id="ARBA00022989"/>
    </source>
</evidence>
<feature type="transmembrane region" description="Helical" evidence="8">
    <location>
        <begin position="309"/>
        <end position="325"/>
    </location>
</feature>
<dbReference type="Gene3D" id="1.10.3470.10">
    <property type="entry name" value="ABC transporter involved in vitamin B12 uptake, BtuC"/>
    <property type="match status" value="1"/>
</dbReference>
<sequence length="334" mass="33051">MLPASIVALALIALAIPLATAIGPSTLAVDRVLAVLLGMARDVAPWERAVVLDVRLPRVVVALLGGAALGISGAAMQGLFRNSLAEPGVLGVSGGATLGAIVALYAGAALPLVVVPGAAFAGALGCALVVYRLASAGGRARTASLLLAGVAVSGVATALASMVLSIAVADWELGRQMLSWMMGGLEGRSWTHAAIVAPPIVVGGGLLFARARELDALALGEESAAGLGVDVPALRRAVLMLVALATGATVAVMGAIAFLGLMAPHVVRLIVGPAHRRVLVGSAVAGGLGLVAADALCRAVAGSVDLRPGVVTAILGGPFFLWLLVRDRAAGGEA</sequence>
<accession>A0A0F6W2K4</accession>
<dbReference type="InterPro" id="IPR000522">
    <property type="entry name" value="ABC_transptr_permease_BtuC"/>
</dbReference>
<feature type="transmembrane region" description="Helical" evidence="8">
    <location>
        <begin position="237"/>
        <end position="258"/>
    </location>
</feature>
<keyword evidence="5 8" id="KW-0812">Transmembrane</keyword>
<evidence type="ECO:0000256" key="2">
    <source>
        <dbReference type="ARBA" id="ARBA00007935"/>
    </source>
</evidence>
<evidence type="ECO:0000256" key="1">
    <source>
        <dbReference type="ARBA" id="ARBA00004651"/>
    </source>
</evidence>
<comment type="subcellular location">
    <subcellularLocation>
        <location evidence="1">Cell membrane</location>
        <topology evidence="1">Multi-pass membrane protein</topology>
    </subcellularLocation>
</comment>
<feature type="transmembrane region" description="Helical" evidence="8">
    <location>
        <begin position="145"/>
        <end position="169"/>
    </location>
</feature>
<dbReference type="EMBL" id="CP011125">
    <property type="protein sequence ID" value="AKF05823.1"/>
    <property type="molecule type" value="Genomic_DNA"/>
</dbReference>
<evidence type="ECO:0000313" key="9">
    <source>
        <dbReference type="EMBL" id="AKF05823.1"/>
    </source>
</evidence>
<dbReference type="PANTHER" id="PTHR30472:SF25">
    <property type="entry name" value="ABC TRANSPORTER PERMEASE PROTEIN MJ0876-RELATED"/>
    <property type="match status" value="1"/>
</dbReference>
<evidence type="ECO:0000256" key="4">
    <source>
        <dbReference type="ARBA" id="ARBA00022475"/>
    </source>
</evidence>
<dbReference type="KEGG" id="samy:DB32_002972"/>
<proteinExistence type="inferred from homology"/>
<evidence type="ECO:0000256" key="7">
    <source>
        <dbReference type="ARBA" id="ARBA00023136"/>
    </source>
</evidence>
<evidence type="ECO:0000256" key="5">
    <source>
        <dbReference type="ARBA" id="ARBA00022692"/>
    </source>
</evidence>
<keyword evidence="3" id="KW-0813">Transport</keyword>